<sequence length="413" mass="46926">MKIHIVQLGDTLWKLAEKYNASFEELKKVNSHLADPEKLMPGMKIKIPGSKKAVQKSTSKKEETAPLSKEEKKSKKEQMTPVSKEETKTTKKEQKKPVQKEEKKKEEHPYKHKTPTPIAVLKEDDQKEKKKEQFEAVMPKMPQMPQAPAMPILEKEMKTEKKPAKMPKPPKPKEHKQEKTAPAKEQQPASKTEPQTQAPEQQQPVFDFDSYQQPAAMPCEPMPFLPQMMPVFYIPCPPMHPPVHPYHPYPVHPGMQQGFPMMPPTGDCGCGGQQPLPPMQGSFAPIPAGFNESQFEAAPQQFQDMMPYQQQPSVNEASQQTPMPESYQSVTNRALHSKQQSDNDKPLSSNKANHLPTSASFLEQPQEQSPKFSENRHYFQPHQTPLSNSHGNTFYPKPPFFPEQPDDKHDSSS</sequence>
<proteinExistence type="predicted"/>
<feature type="region of interest" description="Disordered" evidence="1">
    <location>
        <begin position="40"/>
        <end position="205"/>
    </location>
</feature>
<dbReference type="InterPro" id="IPR018392">
    <property type="entry name" value="LysM"/>
</dbReference>
<feature type="compositionally biased region" description="Basic and acidic residues" evidence="1">
    <location>
        <begin position="171"/>
        <end position="182"/>
    </location>
</feature>
<name>A0ABV9K2F7_9BACI</name>
<dbReference type="InterPro" id="IPR014248">
    <property type="entry name" value="Spore_coat_assembly_SafA"/>
</dbReference>
<protein>
    <submittedName>
        <fullName evidence="3">SafA/ExsA family spore coat assembly protein</fullName>
    </submittedName>
</protein>
<gene>
    <name evidence="3" type="primary">safA</name>
    <name evidence="3" type="ORF">ACFO3P_19095</name>
</gene>
<feature type="compositionally biased region" description="Polar residues" evidence="1">
    <location>
        <begin position="313"/>
        <end position="338"/>
    </location>
</feature>
<feature type="compositionally biased region" description="Basic and acidic residues" evidence="1">
    <location>
        <begin position="59"/>
        <end position="109"/>
    </location>
</feature>
<dbReference type="Pfam" id="PF01476">
    <property type="entry name" value="LysM"/>
    <property type="match status" value="1"/>
</dbReference>
<dbReference type="SUPFAM" id="SSF54106">
    <property type="entry name" value="LysM domain"/>
    <property type="match status" value="1"/>
</dbReference>
<dbReference type="RefSeq" id="WP_256704751.1">
    <property type="nucleotide sequence ID" value="NZ_JBHSFT010000048.1"/>
</dbReference>
<reference evidence="4" key="1">
    <citation type="journal article" date="2019" name="Int. J. Syst. Evol. Microbiol.">
        <title>The Global Catalogue of Microorganisms (GCM) 10K type strain sequencing project: providing services to taxonomists for standard genome sequencing and annotation.</title>
        <authorList>
            <consortium name="The Broad Institute Genomics Platform"/>
            <consortium name="The Broad Institute Genome Sequencing Center for Infectious Disease"/>
            <person name="Wu L."/>
            <person name="Ma J."/>
        </authorList>
    </citation>
    <scope>NUCLEOTIDE SEQUENCE [LARGE SCALE GENOMIC DNA]</scope>
    <source>
        <strain evidence="4">CCUG 37257</strain>
    </source>
</reference>
<keyword evidence="4" id="KW-1185">Reference proteome</keyword>
<evidence type="ECO:0000313" key="3">
    <source>
        <dbReference type="EMBL" id="MFC4664287.1"/>
    </source>
</evidence>
<dbReference type="InterPro" id="IPR036779">
    <property type="entry name" value="LysM_dom_sf"/>
</dbReference>
<dbReference type="NCBIfam" id="TIGR02899">
    <property type="entry name" value="spore_safA"/>
    <property type="match status" value="1"/>
</dbReference>
<dbReference type="EMBL" id="JBHSFT010000048">
    <property type="protein sequence ID" value="MFC4664287.1"/>
    <property type="molecule type" value="Genomic_DNA"/>
</dbReference>
<feature type="compositionally biased region" description="Basic and acidic residues" evidence="1">
    <location>
        <begin position="121"/>
        <end position="134"/>
    </location>
</feature>
<feature type="compositionally biased region" description="Polar residues" evidence="1">
    <location>
        <begin position="381"/>
        <end position="392"/>
    </location>
</feature>
<feature type="compositionally biased region" description="Low complexity" evidence="1">
    <location>
        <begin position="138"/>
        <end position="151"/>
    </location>
</feature>
<feature type="compositionally biased region" description="Low complexity" evidence="1">
    <location>
        <begin position="192"/>
        <end position="204"/>
    </location>
</feature>
<feature type="compositionally biased region" description="Basic and acidic residues" evidence="1">
    <location>
        <begin position="153"/>
        <end position="163"/>
    </location>
</feature>
<dbReference type="SMART" id="SM00257">
    <property type="entry name" value="LysM"/>
    <property type="match status" value="1"/>
</dbReference>
<dbReference type="Proteomes" id="UP001595988">
    <property type="component" value="Unassembled WGS sequence"/>
</dbReference>
<evidence type="ECO:0000313" key="4">
    <source>
        <dbReference type="Proteomes" id="UP001595988"/>
    </source>
</evidence>
<organism evidence="3 4">
    <name type="scientific">Oceanobacillus aidingensis</name>
    <dbReference type="NCBI Taxonomy" id="645964"/>
    <lineage>
        <taxon>Bacteria</taxon>
        <taxon>Bacillati</taxon>
        <taxon>Bacillota</taxon>
        <taxon>Bacilli</taxon>
        <taxon>Bacillales</taxon>
        <taxon>Bacillaceae</taxon>
        <taxon>Oceanobacillus</taxon>
    </lineage>
</organism>
<feature type="region of interest" description="Disordered" evidence="1">
    <location>
        <begin position="309"/>
        <end position="413"/>
    </location>
</feature>
<dbReference type="Gene3D" id="3.10.350.10">
    <property type="entry name" value="LysM domain"/>
    <property type="match status" value="1"/>
</dbReference>
<feature type="domain" description="LysM" evidence="2">
    <location>
        <begin position="2"/>
        <end position="47"/>
    </location>
</feature>
<feature type="compositionally biased region" description="Polar residues" evidence="1">
    <location>
        <begin position="346"/>
        <end position="372"/>
    </location>
</feature>
<comment type="caution">
    <text evidence="3">The sequence shown here is derived from an EMBL/GenBank/DDBJ whole genome shotgun (WGS) entry which is preliminary data.</text>
</comment>
<dbReference type="CDD" id="cd00118">
    <property type="entry name" value="LysM"/>
    <property type="match status" value="1"/>
</dbReference>
<evidence type="ECO:0000259" key="2">
    <source>
        <dbReference type="PROSITE" id="PS51782"/>
    </source>
</evidence>
<dbReference type="PROSITE" id="PS51782">
    <property type="entry name" value="LYSM"/>
    <property type="match status" value="1"/>
</dbReference>
<evidence type="ECO:0000256" key="1">
    <source>
        <dbReference type="SAM" id="MobiDB-lite"/>
    </source>
</evidence>
<accession>A0ABV9K2F7</accession>